<dbReference type="Proteomes" id="UP000002971">
    <property type="component" value="Unassembled WGS sequence"/>
</dbReference>
<dbReference type="AlphaFoldDB" id="F7QZK0"/>
<gene>
    <name evidence="1" type="ORF">LRU_00856</name>
</gene>
<protein>
    <submittedName>
        <fullName evidence="1">Uncharacterized protein</fullName>
    </submittedName>
</protein>
<organism evidence="1 2">
    <name type="scientific">Ligilactobacillus ruminis SPM0211</name>
    <dbReference type="NCBI Taxonomy" id="1040964"/>
    <lineage>
        <taxon>Bacteria</taxon>
        <taxon>Bacillati</taxon>
        <taxon>Bacillota</taxon>
        <taxon>Bacilli</taxon>
        <taxon>Lactobacillales</taxon>
        <taxon>Lactobacillaceae</taxon>
        <taxon>Ligilactobacillus</taxon>
    </lineage>
</organism>
<evidence type="ECO:0000313" key="1">
    <source>
        <dbReference type="EMBL" id="EGM52921.1"/>
    </source>
</evidence>
<name>F7QZK0_9LACO</name>
<dbReference type="EMBL" id="AFOJ01000003">
    <property type="protein sequence ID" value="EGM52921.1"/>
    <property type="molecule type" value="Genomic_DNA"/>
</dbReference>
<sequence length="39" mass="4518">MTGFYGHITKIAHLPVTEAWRADSQHCILQNEPVFTYQN</sequence>
<proteinExistence type="predicted"/>
<reference evidence="1 2" key="1">
    <citation type="journal article" date="2011" name="J. Bacteriol.">
        <title>Genome Sequence of Lactobacillus ruminis SPM0211, Isolated from a Fecal Sample from a Healthy Korean.</title>
        <authorList>
            <person name="Lee S."/>
            <person name="Cho Y.J."/>
            <person name="Lee A.H."/>
            <person name="Chun J."/>
            <person name="Ha N.J."/>
            <person name="Ko G."/>
        </authorList>
    </citation>
    <scope>NUCLEOTIDE SEQUENCE [LARGE SCALE GENOMIC DNA]</scope>
    <source>
        <strain evidence="1 2">SPM0211</strain>
    </source>
</reference>
<evidence type="ECO:0000313" key="2">
    <source>
        <dbReference type="Proteomes" id="UP000002971"/>
    </source>
</evidence>
<comment type="caution">
    <text evidence="1">The sequence shown here is derived from an EMBL/GenBank/DDBJ whole genome shotgun (WGS) entry which is preliminary data.</text>
</comment>
<accession>F7QZK0</accession>